<proteinExistence type="predicted"/>
<protein>
    <submittedName>
        <fullName evidence="6">MerR family transcriptional regulator, Zn(II)-responsive regulator of zntA</fullName>
    </submittedName>
</protein>
<evidence type="ECO:0000313" key="7">
    <source>
        <dbReference type="Proteomes" id="UP000199341"/>
    </source>
</evidence>
<dbReference type="EMBL" id="FNIE01000017">
    <property type="protein sequence ID" value="SDP09303.1"/>
    <property type="molecule type" value="Genomic_DNA"/>
</dbReference>
<keyword evidence="7" id="KW-1185">Reference proteome</keyword>
<reference evidence="6 7" key="1">
    <citation type="submission" date="2016-10" db="EMBL/GenBank/DDBJ databases">
        <authorList>
            <person name="de Groot N.N."/>
        </authorList>
    </citation>
    <scope>NUCLEOTIDE SEQUENCE [LARGE SCALE GENOMIC DNA]</scope>
    <source>
        <strain evidence="6 7">CGMCC 4.2022</strain>
    </source>
</reference>
<evidence type="ECO:0000256" key="2">
    <source>
        <dbReference type="ARBA" id="ARBA00023125"/>
    </source>
</evidence>
<dbReference type="PROSITE" id="PS50937">
    <property type="entry name" value="HTH_MERR_2"/>
    <property type="match status" value="1"/>
</dbReference>
<dbReference type="SMART" id="SM00422">
    <property type="entry name" value="HTH_MERR"/>
    <property type="match status" value="1"/>
</dbReference>
<dbReference type="InterPro" id="IPR047057">
    <property type="entry name" value="MerR_fam"/>
</dbReference>
<dbReference type="InterPro" id="IPR009061">
    <property type="entry name" value="DNA-bd_dom_put_sf"/>
</dbReference>
<dbReference type="RefSeq" id="WP_093787644.1">
    <property type="nucleotide sequence ID" value="NZ_FNIE01000017.1"/>
</dbReference>
<dbReference type="GO" id="GO:0003677">
    <property type="term" value="F:DNA binding"/>
    <property type="evidence" value="ECO:0007669"/>
    <property type="project" value="UniProtKB-KW"/>
</dbReference>
<dbReference type="PROSITE" id="PS00552">
    <property type="entry name" value="HTH_MERR_1"/>
    <property type="match status" value="1"/>
</dbReference>
<feature type="domain" description="HTH merR-type" evidence="5">
    <location>
        <begin position="1"/>
        <end position="68"/>
    </location>
</feature>
<dbReference type="PRINTS" id="PR00040">
    <property type="entry name" value="HTHMERR"/>
</dbReference>
<dbReference type="PANTHER" id="PTHR30204:SF94">
    <property type="entry name" value="HEAVY METAL-DEPENDENT TRANSCRIPTIONAL REGULATOR HI_0293-RELATED"/>
    <property type="match status" value="1"/>
</dbReference>
<feature type="region of interest" description="Disordered" evidence="4">
    <location>
        <begin position="119"/>
        <end position="140"/>
    </location>
</feature>
<sequence>MLIGEFARRVGVTTDTIRFYEKMGFFSSARADNGYRTYSEKDLETAELIATGKATGFSLREILLFTDEMAGGSIDHAAVQQSLQEKLDVIDARIVSLRRTRRLVQQQIDRCKAIEASEAELVGPGARPSTAEGSRSRGAS</sequence>
<organism evidence="6 7">
    <name type="scientific">Actinacidiphila guanduensis</name>
    <dbReference type="NCBI Taxonomy" id="310781"/>
    <lineage>
        <taxon>Bacteria</taxon>
        <taxon>Bacillati</taxon>
        <taxon>Actinomycetota</taxon>
        <taxon>Actinomycetes</taxon>
        <taxon>Kitasatosporales</taxon>
        <taxon>Streptomycetaceae</taxon>
        <taxon>Actinacidiphila</taxon>
    </lineage>
</organism>
<evidence type="ECO:0000256" key="3">
    <source>
        <dbReference type="ARBA" id="ARBA00023163"/>
    </source>
</evidence>
<evidence type="ECO:0000313" key="6">
    <source>
        <dbReference type="EMBL" id="SDP09303.1"/>
    </source>
</evidence>
<dbReference type="Pfam" id="PF13411">
    <property type="entry name" value="MerR_1"/>
    <property type="match status" value="1"/>
</dbReference>
<dbReference type="AlphaFoldDB" id="A0A1H0PW25"/>
<feature type="compositionally biased region" description="Polar residues" evidence="4">
    <location>
        <begin position="131"/>
        <end position="140"/>
    </location>
</feature>
<accession>A0A1H0PW25</accession>
<keyword evidence="1" id="KW-0805">Transcription regulation</keyword>
<gene>
    <name evidence="6" type="ORF">SAMN05216259_11732</name>
</gene>
<dbReference type="PANTHER" id="PTHR30204">
    <property type="entry name" value="REDOX-CYCLING DRUG-SENSING TRANSCRIPTIONAL ACTIVATOR SOXR"/>
    <property type="match status" value="1"/>
</dbReference>
<dbReference type="GO" id="GO:0003700">
    <property type="term" value="F:DNA-binding transcription factor activity"/>
    <property type="evidence" value="ECO:0007669"/>
    <property type="project" value="InterPro"/>
</dbReference>
<name>A0A1H0PW25_9ACTN</name>
<evidence type="ECO:0000256" key="4">
    <source>
        <dbReference type="SAM" id="MobiDB-lite"/>
    </source>
</evidence>
<dbReference type="Proteomes" id="UP000199341">
    <property type="component" value="Unassembled WGS sequence"/>
</dbReference>
<dbReference type="OrthoDB" id="9802039at2"/>
<dbReference type="InterPro" id="IPR000551">
    <property type="entry name" value="MerR-type_HTH_dom"/>
</dbReference>
<keyword evidence="2" id="KW-0238">DNA-binding</keyword>
<dbReference type="STRING" id="310781.SAMN05216259_11732"/>
<evidence type="ECO:0000256" key="1">
    <source>
        <dbReference type="ARBA" id="ARBA00023015"/>
    </source>
</evidence>
<dbReference type="SUPFAM" id="SSF46955">
    <property type="entry name" value="Putative DNA-binding domain"/>
    <property type="match status" value="1"/>
</dbReference>
<keyword evidence="3" id="KW-0804">Transcription</keyword>
<evidence type="ECO:0000259" key="5">
    <source>
        <dbReference type="PROSITE" id="PS50937"/>
    </source>
</evidence>
<dbReference type="Gene3D" id="1.10.1660.10">
    <property type="match status" value="1"/>
</dbReference>